<evidence type="ECO:0000313" key="18">
    <source>
        <dbReference type="Proteomes" id="UP000579812"/>
    </source>
</evidence>
<keyword evidence="4 15" id="KW-1133">Transmembrane helix</keyword>
<dbReference type="PROSITE" id="PS50262">
    <property type="entry name" value="G_PROTEIN_RECEP_F1_2"/>
    <property type="match status" value="1"/>
</dbReference>
<evidence type="ECO:0000256" key="7">
    <source>
        <dbReference type="ARBA" id="ARBA00023157"/>
    </source>
</evidence>
<dbReference type="GO" id="GO:0004983">
    <property type="term" value="F:neuropeptide Y receptor activity"/>
    <property type="evidence" value="ECO:0007669"/>
    <property type="project" value="InterPro"/>
</dbReference>
<keyword evidence="10" id="KW-0807">Transducer</keyword>
<dbReference type="SUPFAM" id="SSF81321">
    <property type="entry name" value="Family A G protein-coupled receptor-like"/>
    <property type="match status" value="1"/>
</dbReference>
<dbReference type="GO" id="GO:0042923">
    <property type="term" value="F:neuropeptide binding"/>
    <property type="evidence" value="ECO:0007669"/>
    <property type="project" value="TreeGrafter"/>
</dbReference>
<feature type="transmembrane region" description="Helical" evidence="15">
    <location>
        <begin position="120"/>
        <end position="144"/>
    </location>
</feature>
<feature type="transmembrane region" description="Helical" evidence="15">
    <location>
        <begin position="156"/>
        <end position="181"/>
    </location>
</feature>
<evidence type="ECO:0000256" key="6">
    <source>
        <dbReference type="ARBA" id="ARBA00023136"/>
    </source>
</evidence>
<dbReference type="Pfam" id="PF00001">
    <property type="entry name" value="7tm_1"/>
    <property type="match status" value="1"/>
</dbReference>
<proteinExistence type="predicted"/>
<feature type="transmembrane region" description="Helical" evidence="15">
    <location>
        <begin position="372"/>
        <end position="396"/>
    </location>
</feature>
<evidence type="ECO:0000256" key="15">
    <source>
        <dbReference type="SAM" id="Phobius"/>
    </source>
</evidence>
<dbReference type="InterPro" id="IPR001402">
    <property type="entry name" value="Prolrel_pep_rcpt"/>
</dbReference>
<accession>A0A7J6CMZ8</accession>
<sequence>MFCYIITKPLTTREDTSAVARQTVLGQQDAGELRFRRVETLGAPHRRKDALTHHSEEGVSLYLSRGRQEHCAQRMEGSGWQGGAEPPGSQVYEVTVVQNATAPHNYPFADVALLQTFKPLIIPCYVLVVLVGVFGNYLLIYVICRSRKMHNVTNFFIGNLAFSDMLMCVTCVPFTLAYAFSPHGWTFGRFMCYLVFLIQPVTVYVSVFTLTAIAVDRYYATVHPLKKRISMAACAYVLSGIWLLSCVLVAPAVAHTYHVEFRDEGLTICEEFWLGQENQRLVYAYSTLLLTYILPLSAVCVSYLCISVKLRNCVAPGHRTRDQAEAQRMRKRKIFRLVSLVVAAFGVCWLPIHVFNVLRDIDIRLINKRHFLLIQLLCHLCAMSSSCCNPFLYAWLHDRFRAELRKMFTCHRRIGIPANHCATASVVL</sequence>
<keyword evidence="5" id="KW-0297">G-protein coupled receptor</keyword>
<keyword evidence="18" id="KW-1185">Reference proteome</keyword>
<dbReference type="GO" id="GO:0043005">
    <property type="term" value="C:neuron projection"/>
    <property type="evidence" value="ECO:0007669"/>
    <property type="project" value="TreeGrafter"/>
</dbReference>
<evidence type="ECO:0000256" key="4">
    <source>
        <dbReference type="ARBA" id="ARBA00022989"/>
    </source>
</evidence>
<feature type="transmembrane region" description="Helical" evidence="15">
    <location>
        <begin position="334"/>
        <end position="352"/>
    </location>
</feature>
<evidence type="ECO:0000256" key="1">
    <source>
        <dbReference type="ARBA" id="ARBA00004651"/>
    </source>
</evidence>
<dbReference type="PRINTS" id="PR00237">
    <property type="entry name" value="GPCRRHODOPSN"/>
</dbReference>
<dbReference type="CDD" id="cd15394">
    <property type="entry name" value="7tmA_PrRP_R"/>
    <property type="match status" value="1"/>
</dbReference>
<reference evidence="17 18" key="1">
    <citation type="submission" date="2020-04" db="EMBL/GenBank/DDBJ databases">
        <title>Chromosome-level genome assembly of a cyprinid fish Onychostoma macrolepis by integration of Nanopore Sequencing, Bionano and Hi-C technology.</title>
        <authorList>
            <person name="Wang D."/>
        </authorList>
    </citation>
    <scope>NUCLEOTIDE SEQUENCE [LARGE SCALE GENOMIC DNA]</scope>
    <source>
        <strain evidence="17">SWU-2019</strain>
        <tissue evidence="17">Muscle</tissue>
    </source>
</reference>
<dbReference type="PANTHER" id="PTHR24235">
    <property type="entry name" value="NEUROPEPTIDE Y RECEPTOR"/>
    <property type="match status" value="1"/>
</dbReference>
<dbReference type="PRINTS" id="PR01018">
    <property type="entry name" value="PRPRECEPTOR"/>
</dbReference>
<evidence type="ECO:0000256" key="14">
    <source>
        <dbReference type="ARBA" id="ARBA00083872"/>
    </source>
</evidence>
<keyword evidence="6 15" id="KW-0472">Membrane</keyword>
<dbReference type="GO" id="GO:0005886">
    <property type="term" value="C:plasma membrane"/>
    <property type="evidence" value="ECO:0007669"/>
    <property type="project" value="UniProtKB-SubCell"/>
</dbReference>
<evidence type="ECO:0000256" key="13">
    <source>
        <dbReference type="ARBA" id="ARBA00069258"/>
    </source>
</evidence>
<dbReference type="Gene3D" id="1.20.1070.10">
    <property type="entry name" value="Rhodopsin 7-helix transmembrane proteins"/>
    <property type="match status" value="1"/>
</dbReference>
<protein>
    <recommendedName>
        <fullName evidence="13">Prolactin-releasing peptide receptor</fullName>
    </recommendedName>
    <alternativeName>
        <fullName evidence="14">G-protein coupled receptor 10</fullName>
    </alternativeName>
</protein>
<dbReference type="FunFam" id="1.20.1070.10:FF:000119">
    <property type="entry name" value="Prolactin releasing hormone receptor"/>
    <property type="match status" value="1"/>
</dbReference>
<keyword evidence="7" id="KW-1015">Disulfide bond</keyword>
<feature type="transmembrane region" description="Helical" evidence="15">
    <location>
        <begin position="193"/>
        <end position="215"/>
    </location>
</feature>
<gene>
    <name evidence="17" type="ORF">G5714_011183</name>
</gene>
<comment type="caution">
    <text evidence="17">The sequence shown here is derived from an EMBL/GenBank/DDBJ whole genome shotgun (WGS) entry which is preliminary data.</text>
</comment>
<evidence type="ECO:0000256" key="2">
    <source>
        <dbReference type="ARBA" id="ARBA00022475"/>
    </source>
</evidence>
<dbReference type="SMART" id="SM01381">
    <property type="entry name" value="7TM_GPCR_Srsx"/>
    <property type="match status" value="1"/>
</dbReference>
<evidence type="ECO:0000256" key="12">
    <source>
        <dbReference type="ARBA" id="ARBA00061855"/>
    </source>
</evidence>
<evidence type="ECO:0000256" key="8">
    <source>
        <dbReference type="ARBA" id="ARBA00023170"/>
    </source>
</evidence>
<feature type="transmembrane region" description="Helical" evidence="15">
    <location>
        <begin position="282"/>
        <end position="306"/>
    </location>
</feature>
<organism evidence="17 18">
    <name type="scientific">Onychostoma macrolepis</name>
    <dbReference type="NCBI Taxonomy" id="369639"/>
    <lineage>
        <taxon>Eukaryota</taxon>
        <taxon>Metazoa</taxon>
        <taxon>Chordata</taxon>
        <taxon>Craniata</taxon>
        <taxon>Vertebrata</taxon>
        <taxon>Euteleostomi</taxon>
        <taxon>Actinopterygii</taxon>
        <taxon>Neopterygii</taxon>
        <taxon>Teleostei</taxon>
        <taxon>Ostariophysi</taxon>
        <taxon>Cypriniformes</taxon>
        <taxon>Cyprinidae</taxon>
        <taxon>Acrossocheilinae</taxon>
        <taxon>Onychostoma</taxon>
    </lineage>
</organism>
<feature type="transmembrane region" description="Helical" evidence="15">
    <location>
        <begin position="235"/>
        <end position="254"/>
    </location>
</feature>
<evidence type="ECO:0000256" key="3">
    <source>
        <dbReference type="ARBA" id="ARBA00022692"/>
    </source>
</evidence>
<name>A0A7J6CMZ8_9TELE</name>
<evidence type="ECO:0000313" key="17">
    <source>
        <dbReference type="EMBL" id="KAF4108424.1"/>
    </source>
</evidence>
<evidence type="ECO:0000259" key="16">
    <source>
        <dbReference type="PROSITE" id="PS50262"/>
    </source>
</evidence>
<comment type="function">
    <text evidence="11">Receptor for prolactin-releasing peptide (PrRP). Implicated in lactation, regulation of food intake and pain-signal processing.</text>
</comment>
<comment type="subcellular location">
    <subcellularLocation>
        <location evidence="1">Cell membrane</location>
        <topology evidence="1">Multi-pass membrane protein</topology>
    </subcellularLocation>
</comment>
<dbReference type="InterPro" id="IPR017452">
    <property type="entry name" value="GPCR_Rhodpsn_7TM"/>
</dbReference>
<feature type="domain" description="G-protein coupled receptors family 1 profile" evidence="16">
    <location>
        <begin position="135"/>
        <end position="393"/>
    </location>
</feature>
<dbReference type="Proteomes" id="UP000579812">
    <property type="component" value="Unassembled WGS sequence"/>
</dbReference>
<evidence type="ECO:0000256" key="11">
    <source>
        <dbReference type="ARBA" id="ARBA00055229"/>
    </source>
</evidence>
<dbReference type="InterPro" id="IPR000276">
    <property type="entry name" value="GPCR_Rhodpsn"/>
</dbReference>
<evidence type="ECO:0000256" key="9">
    <source>
        <dbReference type="ARBA" id="ARBA00023180"/>
    </source>
</evidence>
<dbReference type="EMBL" id="JAAMOB010000010">
    <property type="protein sequence ID" value="KAF4108424.1"/>
    <property type="molecule type" value="Genomic_DNA"/>
</dbReference>
<dbReference type="AlphaFoldDB" id="A0A7J6CMZ8"/>
<evidence type="ECO:0000256" key="10">
    <source>
        <dbReference type="ARBA" id="ARBA00023224"/>
    </source>
</evidence>
<keyword evidence="2" id="KW-1003">Cell membrane</keyword>
<keyword evidence="8" id="KW-0675">Receptor</keyword>
<keyword evidence="9" id="KW-0325">Glycoprotein</keyword>
<comment type="subunit">
    <text evidence="12">Interacts through its C-terminal region with the PDZ domain-containing proteins GRIP1, GRIP2 and PICK1. Interacts with PDZ domains 4 and 5 of GRIP1 and with the PDZ domain of PICK1.</text>
</comment>
<keyword evidence="3 15" id="KW-0812">Transmembrane</keyword>
<evidence type="ECO:0000256" key="5">
    <source>
        <dbReference type="ARBA" id="ARBA00023040"/>
    </source>
</evidence>
<dbReference type="PANTHER" id="PTHR24235:SF14">
    <property type="entry name" value="PROLACTIN RELEASING HORMONE RECEPTOR"/>
    <property type="match status" value="1"/>
</dbReference>